<gene>
    <name evidence="2" type="ORF">DME_LOCUS54</name>
</gene>
<dbReference type="EMBL" id="UYYG01000001">
    <property type="protein sequence ID" value="VDN50081.1"/>
    <property type="molecule type" value="Genomic_DNA"/>
</dbReference>
<dbReference type="AlphaFoldDB" id="A0A3P7Q3Y5"/>
<name>A0A3P7Q3Y5_DRAME</name>
<feature type="domain" description="UBC core" evidence="1">
    <location>
        <begin position="1"/>
        <end position="143"/>
    </location>
</feature>
<accession>A0A3P7Q3Y5</accession>
<keyword evidence="3" id="KW-1185">Reference proteome</keyword>
<dbReference type="PANTHER" id="PTHR24068">
    <property type="entry name" value="UBIQUITIN-CONJUGATING ENZYME E2"/>
    <property type="match status" value="1"/>
</dbReference>
<organism evidence="2 3">
    <name type="scientific">Dracunculus medinensis</name>
    <name type="common">Guinea worm</name>
    <dbReference type="NCBI Taxonomy" id="318479"/>
    <lineage>
        <taxon>Eukaryota</taxon>
        <taxon>Metazoa</taxon>
        <taxon>Ecdysozoa</taxon>
        <taxon>Nematoda</taxon>
        <taxon>Chromadorea</taxon>
        <taxon>Rhabditida</taxon>
        <taxon>Spirurina</taxon>
        <taxon>Dracunculoidea</taxon>
        <taxon>Dracunculidae</taxon>
        <taxon>Dracunculus</taxon>
    </lineage>
</organism>
<evidence type="ECO:0000313" key="2">
    <source>
        <dbReference type="EMBL" id="VDN50081.1"/>
    </source>
</evidence>
<dbReference type="OrthoDB" id="7851174at2759"/>
<reference evidence="2 3" key="1">
    <citation type="submission" date="2018-11" db="EMBL/GenBank/DDBJ databases">
        <authorList>
            <consortium name="Pathogen Informatics"/>
        </authorList>
    </citation>
    <scope>NUCLEOTIDE SEQUENCE [LARGE SCALE GENOMIC DNA]</scope>
</reference>
<dbReference type="SMART" id="SM00212">
    <property type="entry name" value="UBCc"/>
    <property type="match status" value="1"/>
</dbReference>
<dbReference type="SUPFAM" id="SSF54495">
    <property type="entry name" value="UBC-like"/>
    <property type="match status" value="1"/>
</dbReference>
<dbReference type="Proteomes" id="UP000274756">
    <property type="component" value="Unassembled WGS sequence"/>
</dbReference>
<dbReference type="Gene3D" id="3.10.110.10">
    <property type="entry name" value="Ubiquitin Conjugating Enzyme"/>
    <property type="match status" value="1"/>
</dbReference>
<dbReference type="Pfam" id="PF00179">
    <property type="entry name" value="UQ_con"/>
    <property type="match status" value="1"/>
</dbReference>
<evidence type="ECO:0000313" key="3">
    <source>
        <dbReference type="Proteomes" id="UP000274756"/>
    </source>
</evidence>
<proteinExistence type="predicted"/>
<dbReference type="STRING" id="318479.A0A3P7Q3Y5"/>
<evidence type="ECO:0000259" key="1">
    <source>
        <dbReference type="PROSITE" id="PS50127"/>
    </source>
</evidence>
<dbReference type="InterPro" id="IPR016135">
    <property type="entry name" value="UBQ-conjugating_enzyme/RWD"/>
</dbReference>
<dbReference type="PROSITE" id="PS50127">
    <property type="entry name" value="UBC_2"/>
    <property type="match status" value="1"/>
</dbReference>
<protein>
    <recommendedName>
        <fullName evidence="1">UBC core domain-containing protein</fullName>
    </recommendedName>
</protein>
<dbReference type="InterPro" id="IPR000608">
    <property type="entry name" value="UBC"/>
</dbReference>
<sequence>MYLGLFDEIFNDDSMPCYAGPSGDLLHWAAVIEGPKGSVYEGGVFFLDINFRLTNYPFGPPHVKFLTQIYHCNVDGDGLVNLEKFWPEWSPVISLKQILHLVCNLMKQCDLVNATNIRIAQHYLNNKESFEAKARKWTKIYAT</sequence>